<dbReference type="InterPro" id="IPR037930">
    <property type="entry name" value="Tom40"/>
</dbReference>
<evidence type="ECO:0000256" key="7">
    <source>
        <dbReference type="ARBA" id="ARBA00022927"/>
    </source>
</evidence>
<reference evidence="11" key="3">
    <citation type="submission" date="2025-09" db="UniProtKB">
        <authorList>
            <consortium name="Ensembl"/>
        </authorList>
    </citation>
    <scope>IDENTIFICATION</scope>
</reference>
<evidence type="ECO:0000256" key="1">
    <source>
        <dbReference type="ARBA" id="ARBA00004374"/>
    </source>
</evidence>
<evidence type="ECO:0000313" key="11">
    <source>
        <dbReference type="Ensembl" id="ENSTGUP00000022938.1"/>
    </source>
</evidence>
<dbReference type="GO" id="GO:0008320">
    <property type="term" value="F:protein transmembrane transporter activity"/>
    <property type="evidence" value="ECO:0007669"/>
    <property type="project" value="InterPro"/>
</dbReference>
<dbReference type="AlphaFoldDB" id="A0A674GJH6"/>
<dbReference type="GeneTree" id="ENSGT00390000003308"/>
<evidence type="ECO:0000256" key="6">
    <source>
        <dbReference type="ARBA" id="ARBA00022787"/>
    </source>
</evidence>
<comment type="similarity">
    <text evidence="2">Belongs to the Tom40 family.</text>
</comment>
<keyword evidence="12" id="KW-1185">Reference proteome</keyword>
<keyword evidence="9" id="KW-0472">Membrane</keyword>
<accession>A0A674GJH6</accession>
<gene>
    <name evidence="11" type="primary">TOMM40L</name>
</gene>
<evidence type="ECO:0000313" key="12">
    <source>
        <dbReference type="Proteomes" id="UP000007754"/>
    </source>
</evidence>
<evidence type="ECO:0000256" key="8">
    <source>
        <dbReference type="ARBA" id="ARBA00023128"/>
    </source>
</evidence>
<dbReference type="Ensembl" id="ENSTGUT00000039759.1">
    <property type="protein sequence ID" value="ENSTGUP00000022938.1"/>
    <property type="gene ID" value="ENSTGUG00000028764.1"/>
</dbReference>
<keyword evidence="6" id="KW-1000">Mitochondrion outer membrane</keyword>
<dbReference type="FunFam" id="2.40.160.10:FF:000006">
    <property type="entry name" value="Translocase of outer mitochondrial membrane 40 like"/>
    <property type="match status" value="1"/>
</dbReference>
<evidence type="ECO:0000256" key="10">
    <source>
        <dbReference type="SAM" id="MobiDB-lite"/>
    </source>
</evidence>
<keyword evidence="5" id="KW-0812">Transmembrane</keyword>
<dbReference type="Proteomes" id="UP000007754">
    <property type="component" value="Chromosome 25"/>
</dbReference>
<evidence type="ECO:0000256" key="3">
    <source>
        <dbReference type="ARBA" id="ARBA00022448"/>
    </source>
</evidence>
<dbReference type="InterPro" id="IPR027246">
    <property type="entry name" value="Porin_Euk/Tom40"/>
</dbReference>
<keyword evidence="7" id="KW-0653">Protein transport</keyword>
<feature type="region of interest" description="Disordered" evidence="10">
    <location>
        <begin position="1"/>
        <end position="26"/>
    </location>
</feature>
<evidence type="ECO:0000256" key="9">
    <source>
        <dbReference type="ARBA" id="ARBA00023136"/>
    </source>
</evidence>
<comment type="subcellular location">
    <subcellularLocation>
        <location evidence="1">Mitochondrion outer membrane</location>
        <topology evidence="1">Multi-pass membrane protein</topology>
    </subcellularLocation>
</comment>
<dbReference type="OMA" id="TPWEHLG"/>
<organism evidence="11 12">
    <name type="scientific">Taeniopygia guttata</name>
    <name type="common">Zebra finch</name>
    <name type="synonym">Poephila guttata</name>
    <dbReference type="NCBI Taxonomy" id="59729"/>
    <lineage>
        <taxon>Eukaryota</taxon>
        <taxon>Metazoa</taxon>
        <taxon>Chordata</taxon>
        <taxon>Craniata</taxon>
        <taxon>Vertebrata</taxon>
        <taxon>Euteleostomi</taxon>
        <taxon>Archelosauria</taxon>
        <taxon>Archosauria</taxon>
        <taxon>Dinosauria</taxon>
        <taxon>Saurischia</taxon>
        <taxon>Theropoda</taxon>
        <taxon>Coelurosauria</taxon>
        <taxon>Aves</taxon>
        <taxon>Neognathae</taxon>
        <taxon>Neoaves</taxon>
        <taxon>Telluraves</taxon>
        <taxon>Australaves</taxon>
        <taxon>Passeriformes</taxon>
        <taxon>Passeroidea</taxon>
        <taxon>Estrildidae</taxon>
        <taxon>Estrildinae</taxon>
        <taxon>Taeniopygia</taxon>
    </lineage>
</organism>
<protein>
    <submittedName>
        <fullName evidence="11">Translocase of outer mitochondrial membrane 40 like</fullName>
    </submittedName>
</protein>
<sequence length="458" mass="48744">MGSGEGRAPRRGRARGNPGSFDGLHRSCKEVFPPQMEGVKLIVTKTLSSHFQVTHTVHMSTLGPSGYRFNATFLGDRQLGPTEVFPTLLGDMDSAGSLNAQVLQLLGERLRTKAVFQAQRSRFVTWQFDAEYRGDDCTAALTLGNPDLLAGSGILVAHFLQSVTARLVLGAELVYHRRPGEEGAILTLAGKYSGGDTGDTGDSWGQLGTMGTAGDSSGTAGGAWGQLGTPWEHLGMPQGQLGMPGDTLGTSGDSWGYPGTPWEHLGTPWGHLGMLGDTLGTSGDSCGDLGDSWGTAGYARRHLGTPWGYLGDISGTVWGQLGMAGNTWGCWGTSGDIWGHLGDTWGRWLSVAAPNWEATLNVGYGGAHASYYHRANEQVQVGVELEANPRLQESSFAFGYQLNLPRANAVFRGLLDSSWSVGGVLEKRLPPLPVTLALGAFLNHRRDRFHCGFGVTVA</sequence>
<keyword evidence="4" id="KW-1134">Transmembrane beta strand</keyword>
<evidence type="ECO:0000256" key="4">
    <source>
        <dbReference type="ARBA" id="ARBA00022452"/>
    </source>
</evidence>
<dbReference type="PANTHER" id="PTHR10802">
    <property type="entry name" value="MITOCHONDRIAL IMPORT RECEPTOR SUBUNIT TOM40"/>
    <property type="match status" value="1"/>
</dbReference>
<proteinExistence type="inferred from homology"/>
<dbReference type="GO" id="GO:0005741">
    <property type="term" value="C:mitochondrial outer membrane"/>
    <property type="evidence" value="ECO:0007669"/>
    <property type="project" value="UniProtKB-SubCell"/>
</dbReference>
<dbReference type="Gene3D" id="2.40.160.10">
    <property type="entry name" value="Porin"/>
    <property type="match status" value="2"/>
</dbReference>
<keyword evidence="3" id="KW-0813">Transport</keyword>
<reference evidence="11 12" key="1">
    <citation type="journal article" date="2010" name="Nature">
        <title>The genome of a songbird.</title>
        <authorList>
            <person name="Warren W.C."/>
            <person name="Clayton D.F."/>
            <person name="Ellegren H."/>
            <person name="Arnold A.P."/>
            <person name="Hillier L.W."/>
            <person name="Kunstner A."/>
            <person name="Searle S."/>
            <person name="White S."/>
            <person name="Vilella A.J."/>
            <person name="Fairley S."/>
            <person name="Heger A."/>
            <person name="Kong L."/>
            <person name="Ponting C.P."/>
            <person name="Jarvis E.D."/>
            <person name="Mello C.V."/>
            <person name="Minx P."/>
            <person name="Lovell P."/>
            <person name="Velho T.A."/>
            <person name="Ferris M."/>
            <person name="Balakrishnan C.N."/>
            <person name="Sinha S."/>
            <person name="Blatti C."/>
            <person name="London S.E."/>
            <person name="Li Y."/>
            <person name="Lin Y.C."/>
            <person name="George J."/>
            <person name="Sweedler J."/>
            <person name="Southey B."/>
            <person name="Gunaratne P."/>
            <person name="Watson M."/>
            <person name="Nam K."/>
            <person name="Backstrom N."/>
            <person name="Smeds L."/>
            <person name="Nabholz B."/>
            <person name="Itoh Y."/>
            <person name="Whitney O."/>
            <person name="Pfenning A.R."/>
            <person name="Howard J."/>
            <person name="Volker M."/>
            <person name="Skinner B.M."/>
            <person name="Griffin D.K."/>
            <person name="Ye L."/>
            <person name="McLaren W.M."/>
            <person name="Flicek P."/>
            <person name="Quesada V."/>
            <person name="Velasco G."/>
            <person name="Lopez-Otin C."/>
            <person name="Puente X.S."/>
            <person name="Olender T."/>
            <person name="Lancet D."/>
            <person name="Smit A.F."/>
            <person name="Hubley R."/>
            <person name="Konkel M.K."/>
            <person name="Walker J.A."/>
            <person name="Batzer M.A."/>
            <person name="Gu W."/>
            <person name="Pollock D.D."/>
            <person name="Chen L."/>
            <person name="Cheng Z."/>
            <person name="Eichler E.E."/>
            <person name="Stapley J."/>
            <person name="Slate J."/>
            <person name="Ekblom R."/>
            <person name="Birkhead T."/>
            <person name="Burke T."/>
            <person name="Burt D."/>
            <person name="Scharff C."/>
            <person name="Adam I."/>
            <person name="Richard H."/>
            <person name="Sultan M."/>
            <person name="Soldatov A."/>
            <person name="Lehrach H."/>
            <person name="Edwards S.V."/>
            <person name="Yang S.P."/>
            <person name="Li X."/>
            <person name="Graves T."/>
            <person name="Fulton L."/>
            <person name="Nelson J."/>
            <person name="Chinwalla A."/>
            <person name="Hou S."/>
            <person name="Mardis E.R."/>
            <person name="Wilson R.K."/>
        </authorList>
    </citation>
    <scope>NUCLEOTIDE SEQUENCE [LARGE SCALE GENOMIC DNA]</scope>
</reference>
<dbReference type="InterPro" id="IPR023614">
    <property type="entry name" value="Porin_dom_sf"/>
</dbReference>
<dbReference type="Pfam" id="PF01459">
    <property type="entry name" value="Porin_3"/>
    <property type="match status" value="2"/>
</dbReference>
<name>A0A674GJH6_TAEGU</name>
<evidence type="ECO:0000256" key="2">
    <source>
        <dbReference type="ARBA" id="ARBA00010510"/>
    </source>
</evidence>
<reference evidence="11" key="2">
    <citation type="submission" date="2025-08" db="UniProtKB">
        <authorList>
            <consortium name="Ensembl"/>
        </authorList>
    </citation>
    <scope>IDENTIFICATION</scope>
</reference>
<evidence type="ECO:0000256" key="5">
    <source>
        <dbReference type="ARBA" id="ARBA00022692"/>
    </source>
</evidence>
<dbReference type="CDD" id="cd07305">
    <property type="entry name" value="Porin3_Tom40"/>
    <property type="match status" value="1"/>
</dbReference>
<keyword evidence="8" id="KW-0496">Mitochondrion</keyword>
<dbReference type="GO" id="GO:0030150">
    <property type="term" value="P:protein import into mitochondrial matrix"/>
    <property type="evidence" value="ECO:0007669"/>
    <property type="project" value="InterPro"/>
</dbReference>